<dbReference type="PANTHER" id="PTHR10395:SF7">
    <property type="entry name" value="5-HYDROXYISOURATE HYDROLASE"/>
    <property type="match status" value="1"/>
</dbReference>
<protein>
    <recommendedName>
        <fullName evidence="6 9">5-hydroxyisourate hydrolase</fullName>
        <shortName evidence="9">HIU hydrolase</shortName>
        <shortName evidence="9">HIUHase</shortName>
        <ecNumber evidence="5 9">3.5.2.17</ecNumber>
    </recommendedName>
</protein>
<name>A0ABX5CMB1_9ALTE</name>
<evidence type="ECO:0000313" key="12">
    <source>
        <dbReference type="Proteomes" id="UP000239539"/>
    </source>
</evidence>
<evidence type="ECO:0000256" key="6">
    <source>
        <dbReference type="ARBA" id="ARBA00017539"/>
    </source>
</evidence>
<evidence type="ECO:0000256" key="8">
    <source>
        <dbReference type="ARBA" id="ARBA00022801"/>
    </source>
</evidence>
<dbReference type="RefSeq" id="WP_105930926.1">
    <property type="nucleotide sequence ID" value="NZ_PVNO01000025.1"/>
</dbReference>
<evidence type="ECO:0000313" key="11">
    <source>
        <dbReference type="EMBL" id="PRO68690.1"/>
    </source>
</evidence>
<comment type="similarity">
    <text evidence="3 9">Belongs to the transthyretin family. 5-hydroxyisourate hydrolase subfamily.</text>
</comment>
<dbReference type="CDD" id="cd05822">
    <property type="entry name" value="TLP_HIUase"/>
    <property type="match status" value="1"/>
</dbReference>
<dbReference type="InterPro" id="IPR023416">
    <property type="entry name" value="Transthyretin/HIU_hydrolase_d"/>
</dbReference>
<dbReference type="PRINTS" id="PR00189">
    <property type="entry name" value="TRNSTHYRETIN"/>
</dbReference>
<proteinExistence type="inferred from homology"/>
<gene>
    <name evidence="11" type="primary">uraH</name>
    <name evidence="11" type="ORF">C6Y39_08875</name>
</gene>
<reference evidence="12" key="1">
    <citation type="journal article" date="2020" name="Int. J. Syst. Evol. Microbiol.">
        <title>Alteromonas alba sp. nov., a marine bacterium isolated from the seawater of the West Pacific Ocean.</title>
        <authorList>
            <person name="Sun C."/>
            <person name="Wu Y.-H."/>
            <person name="Xamxidin M."/>
            <person name="Cheng H."/>
            <person name="Xu X.-W."/>
        </authorList>
    </citation>
    <scope>NUCLEOTIDE SEQUENCE [LARGE SCALE GENOMIC DNA]</scope>
    <source>
        <strain evidence="12">9a2</strain>
    </source>
</reference>
<dbReference type="EC" id="3.5.2.17" evidence="5 9"/>
<comment type="catalytic activity">
    <reaction evidence="1 9">
        <text>5-hydroxyisourate + H2O = 5-hydroxy-2-oxo-4-ureido-2,5-dihydro-1H-imidazole-5-carboxylate + H(+)</text>
        <dbReference type="Rhea" id="RHEA:23736"/>
        <dbReference type="ChEBI" id="CHEBI:15377"/>
        <dbReference type="ChEBI" id="CHEBI:15378"/>
        <dbReference type="ChEBI" id="CHEBI:18072"/>
        <dbReference type="ChEBI" id="CHEBI:58639"/>
        <dbReference type="EC" id="3.5.2.17"/>
    </reaction>
</comment>
<dbReference type="GO" id="GO:0016787">
    <property type="term" value="F:hydrolase activity"/>
    <property type="evidence" value="ECO:0007669"/>
    <property type="project" value="UniProtKB-KW"/>
</dbReference>
<evidence type="ECO:0000259" key="10">
    <source>
        <dbReference type="Pfam" id="PF00576"/>
    </source>
</evidence>
<dbReference type="EMBL" id="PVNO01000025">
    <property type="protein sequence ID" value="PRO68690.1"/>
    <property type="molecule type" value="Genomic_DNA"/>
</dbReference>
<evidence type="ECO:0000256" key="1">
    <source>
        <dbReference type="ARBA" id="ARBA00001043"/>
    </source>
</evidence>
<dbReference type="Pfam" id="PF00576">
    <property type="entry name" value="Transthyretin"/>
    <property type="match status" value="1"/>
</dbReference>
<feature type="domain" description="Transthyretin/hydroxyisourate hydrolase" evidence="10">
    <location>
        <begin position="4"/>
        <end position="109"/>
    </location>
</feature>
<dbReference type="InterPro" id="IPR036817">
    <property type="entry name" value="Transthyretin/HIU_hydrolase_sf"/>
</dbReference>
<evidence type="ECO:0000256" key="2">
    <source>
        <dbReference type="ARBA" id="ARBA00002704"/>
    </source>
</evidence>
<dbReference type="InterPro" id="IPR023419">
    <property type="entry name" value="Transthyretin_CS"/>
</dbReference>
<evidence type="ECO:0000256" key="7">
    <source>
        <dbReference type="ARBA" id="ARBA00022631"/>
    </source>
</evidence>
<dbReference type="Gene3D" id="2.60.40.180">
    <property type="entry name" value="Transthyretin/hydroxyisourate hydrolase domain"/>
    <property type="match status" value="1"/>
</dbReference>
<comment type="function">
    <text evidence="2">Catalyzes the hydrolysis of 5-hydroxyisourate (HIU) to 2-oxo-4-hydroxy-4-carboxy-5-ureidoimidazoline (OHCU).</text>
</comment>
<dbReference type="InterPro" id="IPR014306">
    <property type="entry name" value="Hydroxyisourate_hydrolase"/>
</dbReference>
<comment type="caution">
    <text evidence="11">The sequence shown here is derived from an EMBL/GenBank/DDBJ whole genome shotgun (WGS) entry which is preliminary data.</text>
</comment>
<dbReference type="PANTHER" id="PTHR10395">
    <property type="entry name" value="URICASE AND TRANSTHYRETIN-RELATED"/>
    <property type="match status" value="1"/>
</dbReference>
<dbReference type="NCBIfam" id="TIGR02962">
    <property type="entry name" value="hdxy_isourate"/>
    <property type="match status" value="1"/>
</dbReference>
<keyword evidence="7 9" id="KW-0659">Purine metabolism</keyword>
<evidence type="ECO:0000256" key="9">
    <source>
        <dbReference type="RuleBase" id="RU361270"/>
    </source>
</evidence>
<evidence type="ECO:0000256" key="5">
    <source>
        <dbReference type="ARBA" id="ARBA00012609"/>
    </source>
</evidence>
<keyword evidence="8 9" id="KW-0378">Hydrolase</keyword>
<accession>A0ABX5CMB1</accession>
<dbReference type="InterPro" id="IPR000895">
    <property type="entry name" value="Transthyretin/HIU_hydrolase"/>
</dbReference>
<sequence length="110" mass="12022">MNTLSSHVLDTTLGKPAKGIALTLTLPDGSTLSGETDNDGRFKNWGLVDDSGFPAGIYNLRFHCKSYLIETHGSSFYPHIDITFELTENGGHYHVPLLISPFGFSSYRGS</sequence>
<dbReference type="Proteomes" id="UP000239539">
    <property type="component" value="Unassembled WGS sequence"/>
</dbReference>
<keyword evidence="12" id="KW-1185">Reference proteome</keyword>
<comment type="subunit">
    <text evidence="4 9">Homotetramer.</text>
</comment>
<evidence type="ECO:0000256" key="3">
    <source>
        <dbReference type="ARBA" id="ARBA00009850"/>
    </source>
</evidence>
<dbReference type="SUPFAM" id="SSF49472">
    <property type="entry name" value="Transthyretin (synonym: prealbumin)"/>
    <property type="match status" value="1"/>
</dbReference>
<evidence type="ECO:0000256" key="4">
    <source>
        <dbReference type="ARBA" id="ARBA00011881"/>
    </source>
</evidence>
<dbReference type="PROSITE" id="PS00769">
    <property type="entry name" value="TRANSTHYRETIN_2"/>
    <property type="match status" value="1"/>
</dbReference>
<organism evidence="11 12">
    <name type="scientific">Alteromonas gracilis</name>
    <dbReference type="NCBI Taxonomy" id="1479524"/>
    <lineage>
        <taxon>Bacteria</taxon>
        <taxon>Pseudomonadati</taxon>
        <taxon>Pseudomonadota</taxon>
        <taxon>Gammaproteobacteria</taxon>
        <taxon>Alteromonadales</taxon>
        <taxon>Alteromonadaceae</taxon>
        <taxon>Alteromonas/Salinimonas group</taxon>
        <taxon>Alteromonas</taxon>
    </lineage>
</organism>